<dbReference type="InterPro" id="IPR017441">
    <property type="entry name" value="Protein_kinase_ATP_BS"/>
</dbReference>
<evidence type="ECO:0000256" key="6">
    <source>
        <dbReference type="PIRSR" id="PIRSR630616-1"/>
    </source>
</evidence>
<keyword evidence="2" id="KW-0808">Transferase</keyword>
<evidence type="ECO:0000256" key="2">
    <source>
        <dbReference type="ARBA" id="ARBA00022679"/>
    </source>
</evidence>
<feature type="binding site" evidence="7">
    <location>
        <position position="177"/>
    </location>
    <ligand>
        <name>ATP</name>
        <dbReference type="ChEBI" id="CHEBI:30616"/>
    </ligand>
</feature>
<dbReference type="PROSITE" id="PS00108">
    <property type="entry name" value="PROTEIN_KINASE_ST"/>
    <property type="match status" value="1"/>
</dbReference>
<protein>
    <recommendedName>
        <fullName evidence="11">Protein kinase domain-containing protein</fullName>
    </recommendedName>
</protein>
<organism evidence="13">
    <name type="scientific">Aureococcus anophagefferens</name>
    <name type="common">Harmful bloom alga</name>
    <dbReference type="NCBI Taxonomy" id="44056"/>
    <lineage>
        <taxon>Eukaryota</taxon>
        <taxon>Sar</taxon>
        <taxon>Stramenopiles</taxon>
        <taxon>Ochrophyta</taxon>
        <taxon>Pelagophyceae</taxon>
        <taxon>Pelagomonadales</taxon>
        <taxon>Pelagomonadaceae</taxon>
        <taxon>Aureococcus</taxon>
    </lineage>
</organism>
<feature type="non-terminal residue" evidence="12">
    <location>
        <position position="1"/>
    </location>
</feature>
<keyword evidence="3 7" id="KW-0547">Nucleotide-binding</keyword>
<evidence type="ECO:0000256" key="10">
    <source>
        <dbReference type="RuleBase" id="RU000304"/>
    </source>
</evidence>
<accession>F0Y2T5</accession>
<feature type="non-terminal residue" evidence="12">
    <location>
        <position position="231"/>
    </location>
</feature>
<keyword evidence="5 7" id="KW-0067">ATP-binding</keyword>
<reference evidence="12 13" key="1">
    <citation type="journal article" date="2011" name="Proc. Natl. Acad. Sci. U.S.A.">
        <title>Niche of harmful alga Aureococcus anophagefferens revealed through ecogenomics.</title>
        <authorList>
            <person name="Gobler C.J."/>
            <person name="Berry D.L."/>
            <person name="Dyhrman S.T."/>
            <person name="Wilhelm S.W."/>
            <person name="Salamov A."/>
            <person name="Lobanov A.V."/>
            <person name="Zhang Y."/>
            <person name="Collier J.L."/>
            <person name="Wurch L.L."/>
            <person name="Kustka A.B."/>
            <person name="Dill B.D."/>
            <person name="Shah M."/>
            <person name="VerBerkmoes N.C."/>
            <person name="Kuo A."/>
            <person name="Terry A."/>
            <person name="Pangilinan J."/>
            <person name="Lindquist E.A."/>
            <person name="Lucas S."/>
            <person name="Paulsen I.T."/>
            <person name="Hattenrath-Lehmann T.K."/>
            <person name="Talmage S.C."/>
            <person name="Walker E.A."/>
            <person name="Koch F."/>
            <person name="Burson A.M."/>
            <person name="Marcoval M.A."/>
            <person name="Tang Y.Z."/>
            <person name="Lecleir G.R."/>
            <person name="Coyne K.J."/>
            <person name="Berg G.M."/>
            <person name="Bertrand E.M."/>
            <person name="Saito M.A."/>
            <person name="Gladyshev V.N."/>
            <person name="Grigoriev I.V."/>
        </authorList>
    </citation>
    <scope>NUCLEOTIDE SEQUENCE [LARGE SCALE GENOMIC DNA]</scope>
    <source>
        <strain evidence="13">CCMP 1984</strain>
    </source>
</reference>
<proteinExistence type="inferred from homology"/>
<dbReference type="AlphaFoldDB" id="F0Y2T5"/>
<keyword evidence="13" id="KW-1185">Reference proteome</keyword>
<gene>
    <name evidence="12" type="ORF">AURANDRAFT_4905</name>
</gene>
<keyword evidence="4" id="KW-0418">Kinase</keyword>
<comment type="similarity">
    <text evidence="10">Belongs to the protein kinase superfamily.</text>
</comment>
<dbReference type="InterPro" id="IPR030616">
    <property type="entry name" value="Aur-like"/>
</dbReference>
<evidence type="ECO:0000256" key="5">
    <source>
        <dbReference type="ARBA" id="ARBA00022840"/>
    </source>
</evidence>
<evidence type="ECO:0000256" key="3">
    <source>
        <dbReference type="ARBA" id="ARBA00022741"/>
    </source>
</evidence>
<evidence type="ECO:0000256" key="1">
    <source>
        <dbReference type="ARBA" id="ARBA00022527"/>
    </source>
</evidence>
<dbReference type="SUPFAM" id="SSF56112">
    <property type="entry name" value="Protein kinase-like (PK-like)"/>
    <property type="match status" value="1"/>
</dbReference>
<dbReference type="OMA" id="HELECMC"/>
<evidence type="ECO:0000256" key="9">
    <source>
        <dbReference type="PROSITE-ProRule" id="PRU10141"/>
    </source>
</evidence>
<feature type="cross-link" description="Glycyl lysine isopeptide (Lys-Gly) (interchain with G-Cter in SUMO2)" evidence="8">
    <location>
        <position position="162"/>
    </location>
</feature>
<evidence type="ECO:0000256" key="7">
    <source>
        <dbReference type="PIRSR" id="PIRSR630616-2"/>
    </source>
</evidence>
<feature type="domain" description="Protein kinase" evidence="11">
    <location>
        <begin position="20"/>
        <end position="231"/>
    </location>
</feature>
<dbReference type="SMART" id="SM00220">
    <property type="entry name" value="S_TKc"/>
    <property type="match status" value="1"/>
</dbReference>
<dbReference type="InterPro" id="IPR011009">
    <property type="entry name" value="Kinase-like_dom_sf"/>
</dbReference>
<feature type="active site" description="Proton acceptor" evidence="6">
    <location>
        <position position="160"/>
    </location>
</feature>
<keyword evidence="1 10" id="KW-0723">Serine/threonine-protein kinase</keyword>
<dbReference type="Gene3D" id="1.10.510.10">
    <property type="entry name" value="Transferase(Phosphotransferase) domain 1"/>
    <property type="match status" value="1"/>
</dbReference>
<dbReference type="PROSITE" id="PS50011">
    <property type="entry name" value="PROTEIN_KINASE_DOM"/>
    <property type="match status" value="1"/>
</dbReference>
<evidence type="ECO:0000313" key="12">
    <source>
        <dbReference type="EMBL" id="EGB10368.1"/>
    </source>
</evidence>
<dbReference type="GO" id="GO:0005524">
    <property type="term" value="F:ATP binding"/>
    <property type="evidence" value="ECO:0007669"/>
    <property type="project" value="UniProtKB-UniRule"/>
</dbReference>
<evidence type="ECO:0000256" key="8">
    <source>
        <dbReference type="PIRSR" id="PIRSR630616-3"/>
    </source>
</evidence>
<dbReference type="RefSeq" id="XP_009034751.1">
    <property type="nucleotide sequence ID" value="XM_009036503.1"/>
</dbReference>
<dbReference type="Proteomes" id="UP000002729">
    <property type="component" value="Unassembled WGS sequence"/>
</dbReference>
<dbReference type="GO" id="GO:0004674">
    <property type="term" value="F:protein serine/threonine kinase activity"/>
    <property type="evidence" value="ECO:0007669"/>
    <property type="project" value="UniProtKB-KW"/>
</dbReference>
<dbReference type="KEGG" id="aaf:AURANDRAFT_4905"/>
<dbReference type="Pfam" id="PF00069">
    <property type="entry name" value="Pkinase"/>
    <property type="match status" value="1"/>
</dbReference>
<dbReference type="eggNOG" id="KOG0575">
    <property type="taxonomic scope" value="Eukaryota"/>
</dbReference>
<dbReference type="PANTHER" id="PTHR24350">
    <property type="entry name" value="SERINE/THREONINE-PROTEIN KINASE IAL-RELATED"/>
    <property type="match status" value="1"/>
</dbReference>
<dbReference type="InterPro" id="IPR008271">
    <property type="entry name" value="Ser/Thr_kinase_AS"/>
</dbReference>
<evidence type="ECO:0000256" key="4">
    <source>
        <dbReference type="ARBA" id="ARBA00022777"/>
    </source>
</evidence>
<dbReference type="GeneID" id="20222092"/>
<sequence>KTASGVVTAPPRLPGTMEAYDVGAYLGRGGFATVFRAIERSSGRTVALKVVDMAALEAAGVSASRLDREVALHAPLRHARVVECYGAFETSSPPGAAFAGDDEAPGGRYTVLVLEYCGGGDLRALVRRLGRLEEPAAAALLRQVLEGVAYLHAAGVAHRDLKLSNVLLGEGGAKICDFGVACATGAGECRTLCGTPDYIAPEVVARREPQTESVDLWSLGCLAHALLTGRP</sequence>
<feature type="binding site" evidence="7 9">
    <location>
        <position position="49"/>
    </location>
    <ligand>
        <name>ATP</name>
        <dbReference type="ChEBI" id="CHEBI:30616"/>
    </ligand>
</feature>
<dbReference type="PROSITE" id="PS00107">
    <property type="entry name" value="PROTEIN_KINASE_ATP"/>
    <property type="match status" value="1"/>
</dbReference>
<dbReference type="InParanoid" id="F0Y2T5"/>
<dbReference type="OrthoDB" id="408964at2759"/>
<dbReference type="InterPro" id="IPR000719">
    <property type="entry name" value="Prot_kinase_dom"/>
</dbReference>
<name>F0Y2T5_AURAN</name>
<evidence type="ECO:0000313" key="13">
    <source>
        <dbReference type="Proteomes" id="UP000002729"/>
    </source>
</evidence>
<dbReference type="EMBL" id="GL833124">
    <property type="protein sequence ID" value="EGB10368.1"/>
    <property type="molecule type" value="Genomic_DNA"/>
</dbReference>
<evidence type="ECO:0000259" key="11">
    <source>
        <dbReference type="PROSITE" id="PS50011"/>
    </source>
</evidence>